<evidence type="ECO:0000256" key="1">
    <source>
        <dbReference type="SAM" id="MobiDB-lite"/>
    </source>
</evidence>
<sequence length="264" mass="30351">MPHTFSQSPKRWGELERLCQAFNQVVLEVEDPSDKVVIMAMMEGQHPSPLFESLSKNVPKTLSTLQSKADKYIAVEELAKAKCRRRGRDDHKRKEHDSQQAEYRDEVKSKRSDRDARRKTNDRCSCTLPRRLDLMLPPLNAPIARYGDNKPIARDIQTIHGRFGLGGCSSSSQKRRARGTNRRAEEVYNLSAPLHLCLLLIFFHAIIGTVCGKSIPNTAGWFRWCQKVITTVKAVNKANRSSLSCQEHRQIREQVYWPMLRRQP</sequence>
<comment type="caution">
    <text evidence="2">The sequence shown here is derived from an EMBL/GenBank/DDBJ whole genome shotgun (WGS) entry which is preliminary data.</text>
</comment>
<dbReference type="AlphaFoldDB" id="A0A7J0DBJ8"/>
<name>A0A7J0DBJ8_9ERIC</name>
<dbReference type="Proteomes" id="UP000585474">
    <property type="component" value="Unassembled WGS sequence"/>
</dbReference>
<proteinExistence type="predicted"/>
<evidence type="ECO:0000313" key="3">
    <source>
        <dbReference type="Proteomes" id="UP000585474"/>
    </source>
</evidence>
<keyword evidence="3" id="KW-1185">Reference proteome</keyword>
<organism evidence="2 3">
    <name type="scientific">Actinidia rufa</name>
    <dbReference type="NCBI Taxonomy" id="165716"/>
    <lineage>
        <taxon>Eukaryota</taxon>
        <taxon>Viridiplantae</taxon>
        <taxon>Streptophyta</taxon>
        <taxon>Embryophyta</taxon>
        <taxon>Tracheophyta</taxon>
        <taxon>Spermatophyta</taxon>
        <taxon>Magnoliopsida</taxon>
        <taxon>eudicotyledons</taxon>
        <taxon>Gunneridae</taxon>
        <taxon>Pentapetalae</taxon>
        <taxon>asterids</taxon>
        <taxon>Ericales</taxon>
        <taxon>Actinidiaceae</taxon>
        <taxon>Actinidia</taxon>
    </lineage>
</organism>
<feature type="region of interest" description="Disordered" evidence="1">
    <location>
        <begin position="83"/>
        <end position="122"/>
    </location>
</feature>
<reference evidence="3" key="1">
    <citation type="submission" date="2019-07" db="EMBL/GenBank/DDBJ databases">
        <title>De Novo Assembly of kiwifruit Actinidia rufa.</title>
        <authorList>
            <person name="Sugita-Konishi S."/>
            <person name="Sato K."/>
            <person name="Mori E."/>
            <person name="Abe Y."/>
            <person name="Kisaki G."/>
            <person name="Hamano K."/>
            <person name="Suezawa K."/>
            <person name="Otani M."/>
            <person name="Fukuda T."/>
            <person name="Manabe T."/>
            <person name="Gomi K."/>
            <person name="Tabuchi M."/>
            <person name="Akimitsu K."/>
            <person name="Kataoka I."/>
        </authorList>
    </citation>
    <scope>NUCLEOTIDE SEQUENCE [LARGE SCALE GENOMIC DNA]</scope>
    <source>
        <strain evidence="3">cv. Fuchu</strain>
    </source>
</reference>
<feature type="compositionally biased region" description="Basic and acidic residues" evidence="1">
    <location>
        <begin position="87"/>
        <end position="122"/>
    </location>
</feature>
<accession>A0A7J0DBJ8</accession>
<gene>
    <name evidence="2" type="ORF">Acr_00g0018790</name>
</gene>
<dbReference type="EMBL" id="BJWL01000150">
    <property type="protein sequence ID" value="GFS31713.1"/>
    <property type="molecule type" value="Genomic_DNA"/>
</dbReference>
<protein>
    <submittedName>
        <fullName evidence="2">Uncharacterized protein</fullName>
    </submittedName>
</protein>
<evidence type="ECO:0000313" key="2">
    <source>
        <dbReference type="EMBL" id="GFS31713.1"/>
    </source>
</evidence>